<evidence type="ECO:0000313" key="2">
    <source>
        <dbReference type="EMBL" id="PUU80560.1"/>
    </source>
</evidence>
<reference evidence="2 3" key="1">
    <citation type="submission" date="2017-04" db="EMBL/GenBank/DDBJ databases">
        <title>Draft genome sequence of Tuber borchii Vittad., a whitish edible truffle.</title>
        <authorList>
            <consortium name="DOE Joint Genome Institute"/>
            <person name="Murat C."/>
            <person name="Kuo A."/>
            <person name="Barry K.W."/>
            <person name="Clum A."/>
            <person name="Dockter R.B."/>
            <person name="Fauchery L."/>
            <person name="Iotti M."/>
            <person name="Kohler A."/>
            <person name="Labutti K."/>
            <person name="Lindquist E.A."/>
            <person name="Lipzen A."/>
            <person name="Ohm R.A."/>
            <person name="Wang M."/>
            <person name="Grigoriev I.V."/>
            <person name="Zambonelli A."/>
            <person name="Martin F.M."/>
        </authorList>
    </citation>
    <scope>NUCLEOTIDE SEQUENCE [LARGE SCALE GENOMIC DNA]</scope>
    <source>
        <strain evidence="2 3">Tbo3840</strain>
    </source>
</reference>
<keyword evidence="1" id="KW-1133">Transmembrane helix</keyword>
<gene>
    <name evidence="2" type="ORF">B9Z19DRAFT_723653</name>
</gene>
<dbReference type="EMBL" id="NESQ01000062">
    <property type="protein sequence ID" value="PUU80560.1"/>
    <property type="molecule type" value="Genomic_DNA"/>
</dbReference>
<proteinExistence type="predicted"/>
<keyword evidence="3" id="KW-1185">Reference proteome</keyword>
<keyword evidence="1" id="KW-0812">Transmembrane</keyword>
<feature type="transmembrane region" description="Helical" evidence="1">
    <location>
        <begin position="121"/>
        <end position="145"/>
    </location>
</feature>
<organism evidence="2 3">
    <name type="scientific">Tuber borchii</name>
    <name type="common">White truffle</name>
    <dbReference type="NCBI Taxonomy" id="42251"/>
    <lineage>
        <taxon>Eukaryota</taxon>
        <taxon>Fungi</taxon>
        <taxon>Dikarya</taxon>
        <taxon>Ascomycota</taxon>
        <taxon>Pezizomycotina</taxon>
        <taxon>Pezizomycetes</taxon>
        <taxon>Pezizales</taxon>
        <taxon>Tuberaceae</taxon>
        <taxon>Tuber</taxon>
    </lineage>
</organism>
<sequence>MMKTEGKKIGGGETDTEPYSLSRSFAHSFLRSSRLPSLSPPSPHPSSPSLPCCCCWPSLFFCEYTQLYHALYSKSPHSFFIFAFLLPIFLGTLFFIDFYLLAGTPVHSLLSSRTILRFDIFFSHLSQSVLSRLANLFVLYFFGFFNHRRA</sequence>
<evidence type="ECO:0000313" key="3">
    <source>
        <dbReference type="Proteomes" id="UP000244722"/>
    </source>
</evidence>
<dbReference type="Proteomes" id="UP000244722">
    <property type="component" value="Unassembled WGS sequence"/>
</dbReference>
<name>A0A2T6ZYL2_TUBBO</name>
<evidence type="ECO:0000256" key="1">
    <source>
        <dbReference type="SAM" id="Phobius"/>
    </source>
</evidence>
<comment type="caution">
    <text evidence="2">The sequence shown here is derived from an EMBL/GenBank/DDBJ whole genome shotgun (WGS) entry which is preliminary data.</text>
</comment>
<accession>A0A2T6ZYL2</accession>
<keyword evidence="1" id="KW-0472">Membrane</keyword>
<dbReference type="AlphaFoldDB" id="A0A2T6ZYL2"/>
<feature type="transmembrane region" description="Helical" evidence="1">
    <location>
        <begin position="79"/>
        <end position="101"/>
    </location>
</feature>
<protein>
    <submittedName>
        <fullName evidence="2">Uncharacterized protein</fullName>
    </submittedName>
</protein>